<dbReference type="Proteomes" id="UP000216857">
    <property type="component" value="Unassembled WGS sequence"/>
</dbReference>
<dbReference type="InterPro" id="IPR012902">
    <property type="entry name" value="N_methyl_site"/>
</dbReference>
<dbReference type="EMBL" id="NEVJ01000003">
    <property type="protein sequence ID" value="OZI20989.1"/>
    <property type="molecule type" value="Genomic_DNA"/>
</dbReference>
<gene>
    <name evidence="2" type="ORF">CAL26_26465</name>
</gene>
<dbReference type="NCBIfam" id="TIGR02532">
    <property type="entry name" value="IV_pilin_GFxxxE"/>
    <property type="match status" value="1"/>
</dbReference>
<organism evidence="2 3">
    <name type="scientific">Bordetella genomosp. 9</name>
    <dbReference type="NCBI Taxonomy" id="1416803"/>
    <lineage>
        <taxon>Bacteria</taxon>
        <taxon>Pseudomonadati</taxon>
        <taxon>Pseudomonadota</taxon>
        <taxon>Betaproteobacteria</taxon>
        <taxon>Burkholderiales</taxon>
        <taxon>Alcaligenaceae</taxon>
        <taxon>Bordetella</taxon>
    </lineage>
</organism>
<sequence length="203" mass="22043">MRTSDPGAFDRRAARASPQPYRCQAGFSLIEMLVVVAIIAIMTAGISLAMPRRGDQPLARDARRLELLFAQAQTEARAGGRAIIWRADENGYRFTRRAAWQPGDARALAPASVTEAPQSDDFRQDESLRPRQWEAGHVRVQVYSDGGPTGGGTGAADASGAGDHASAVFAPEWIAPPMRVELSDDFRRIDIVRDAAGRYATHP</sequence>
<reference evidence="2" key="1">
    <citation type="submission" date="2017-05" db="EMBL/GenBank/DDBJ databases">
        <title>Complete and WGS of Bordetella genogroups.</title>
        <authorList>
            <person name="Spilker T."/>
            <person name="Lipuma J."/>
        </authorList>
    </citation>
    <scope>NUCLEOTIDE SEQUENCE</scope>
    <source>
        <strain evidence="2">AU21707</strain>
    </source>
</reference>
<dbReference type="OrthoDB" id="8851040at2"/>
<evidence type="ECO:0000313" key="2">
    <source>
        <dbReference type="EMBL" id="OZI20989.1"/>
    </source>
</evidence>
<name>A0A261R7L8_9BORD</name>
<keyword evidence="1" id="KW-0472">Membrane</keyword>
<dbReference type="Pfam" id="PF07963">
    <property type="entry name" value="N_methyl"/>
    <property type="match status" value="1"/>
</dbReference>
<feature type="transmembrane region" description="Helical" evidence="1">
    <location>
        <begin position="27"/>
        <end position="50"/>
    </location>
</feature>
<dbReference type="PROSITE" id="PS00409">
    <property type="entry name" value="PROKAR_NTER_METHYL"/>
    <property type="match status" value="1"/>
</dbReference>
<dbReference type="RefSeq" id="WP_094849547.1">
    <property type="nucleotide sequence ID" value="NZ_NEVJ01000003.1"/>
</dbReference>
<proteinExistence type="predicted"/>
<accession>A0A261R7L8</accession>
<dbReference type="Gene3D" id="3.55.40.10">
    <property type="entry name" value="minor pseudopilin epsh domain"/>
    <property type="match status" value="1"/>
</dbReference>
<dbReference type="AlphaFoldDB" id="A0A261R7L8"/>
<keyword evidence="3" id="KW-1185">Reference proteome</keyword>
<evidence type="ECO:0000256" key="1">
    <source>
        <dbReference type="SAM" id="Phobius"/>
    </source>
</evidence>
<dbReference type="SUPFAM" id="SSF54523">
    <property type="entry name" value="Pili subunits"/>
    <property type="match status" value="1"/>
</dbReference>
<dbReference type="InterPro" id="IPR045584">
    <property type="entry name" value="Pilin-like"/>
</dbReference>
<keyword evidence="1" id="KW-1133">Transmembrane helix</keyword>
<keyword evidence="1" id="KW-0812">Transmembrane</keyword>
<evidence type="ECO:0000313" key="3">
    <source>
        <dbReference type="Proteomes" id="UP000216857"/>
    </source>
</evidence>
<comment type="caution">
    <text evidence="2">The sequence shown here is derived from an EMBL/GenBank/DDBJ whole genome shotgun (WGS) entry which is preliminary data.</text>
</comment>
<protein>
    <submittedName>
        <fullName evidence="2">Type II secretion system protein GspH</fullName>
    </submittedName>
</protein>